<evidence type="ECO:0000256" key="15">
    <source>
        <dbReference type="SAM" id="SignalP"/>
    </source>
</evidence>
<dbReference type="PRINTS" id="PR01374">
    <property type="entry name" value="TONBPROTEIN"/>
</dbReference>
<dbReference type="AlphaFoldDB" id="A0A0R0ALA8"/>
<dbReference type="InterPro" id="IPR003538">
    <property type="entry name" value="TonB"/>
</dbReference>
<evidence type="ECO:0000313" key="18">
    <source>
        <dbReference type="Proteomes" id="UP000051802"/>
    </source>
</evidence>
<keyword evidence="11" id="KW-0472">Membrane</keyword>
<evidence type="ECO:0000256" key="7">
    <source>
        <dbReference type="ARBA" id="ARBA00022692"/>
    </source>
</evidence>
<feature type="compositionally biased region" description="Low complexity" evidence="14">
    <location>
        <begin position="32"/>
        <end position="65"/>
    </location>
</feature>
<keyword evidence="15" id="KW-0732">Signal</keyword>
<dbReference type="PROSITE" id="PS52015">
    <property type="entry name" value="TONB_CTD"/>
    <property type="match status" value="1"/>
</dbReference>
<dbReference type="GO" id="GO:0031992">
    <property type="term" value="F:energy transducer activity"/>
    <property type="evidence" value="ECO:0007669"/>
    <property type="project" value="InterPro"/>
</dbReference>
<sequence>MLDLSSRRAARLAVPVLLLVALAACSKKEEAQPAAATTPATGGAATPAPAATTPAEAPAATPDTAVSAQVQAMSVDQLREAASLALRENRMYAPTGNNAVEYYLALRDKQPQDATVKSALTDLTPYTLIAAEQSINREDFPEAQRLIALIEKVDDKAPALPRLKAGVTNGVQNAATRTAQETEKLKKQTEEKAQQLVEQKKLADQQAKEAEAARQIAAQQETARAEAERQAAAKREADQRAAAAAAAAAPKPAASAPTAAAAAAATLRPISTPAPRYPPEALRAGTSGEVLVEITVGTDGSVTSSRVLRANPARVFDREALNATKRWKFEPVAAPVTTRRTLSFSPGT</sequence>
<dbReference type="GO" id="GO:0015031">
    <property type="term" value="P:protein transport"/>
    <property type="evidence" value="ECO:0007669"/>
    <property type="project" value="UniProtKB-UniRule"/>
</dbReference>
<dbReference type="InterPro" id="IPR037682">
    <property type="entry name" value="TonB_C"/>
</dbReference>
<name>A0A0R0ALA8_9GAMM</name>
<dbReference type="PROSITE" id="PS51257">
    <property type="entry name" value="PROKAR_LIPOPROTEIN"/>
    <property type="match status" value="1"/>
</dbReference>
<evidence type="ECO:0000256" key="8">
    <source>
        <dbReference type="ARBA" id="ARBA00022737"/>
    </source>
</evidence>
<dbReference type="GO" id="GO:0030288">
    <property type="term" value="C:outer membrane-bounded periplasmic space"/>
    <property type="evidence" value="ECO:0007669"/>
    <property type="project" value="InterPro"/>
</dbReference>
<feature type="region of interest" description="Disordered" evidence="14">
    <location>
        <begin position="31"/>
        <end position="65"/>
    </location>
</feature>
<feature type="region of interest" description="Disordered" evidence="14">
    <location>
        <begin position="212"/>
        <end position="238"/>
    </location>
</feature>
<protein>
    <recommendedName>
        <fullName evidence="3 13">Protein TonB</fullName>
    </recommendedName>
</protein>
<evidence type="ECO:0000256" key="1">
    <source>
        <dbReference type="ARBA" id="ARBA00004383"/>
    </source>
</evidence>
<dbReference type="RefSeq" id="WP_057645311.1">
    <property type="nucleotide sequence ID" value="NZ_LLXU01000058.1"/>
</dbReference>
<keyword evidence="6 13" id="KW-0997">Cell inner membrane</keyword>
<feature type="compositionally biased region" description="Basic and acidic residues" evidence="14">
    <location>
        <begin position="223"/>
        <end position="238"/>
    </location>
</feature>
<comment type="function">
    <text evidence="13">Interacts with outer membrane receptor proteins that carry out high-affinity binding and energy dependent uptake into the periplasmic space of specific substrates. It could act to transduce energy from the cytoplasmic membrane to specific energy-requiring processes in the outer membrane, resulting in the release into the periplasm of ligands bound by these outer membrane proteins.</text>
</comment>
<reference evidence="17 18" key="1">
    <citation type="submission" date="2015-10" db="EMBL/GenBank/DDBJ databases">
        <title>Genome sequencing and analysis of members of genus Stenotrophomonas.</title>
        <authorList>
            <person name="Patil P.P."/>
            <person name="Midha S."/>
            <person name="Patil P.B."/>
        </authorList>
    </citation>
    <scope>NUCLEOTIDE SEQUENCE [LARGE SCALE GENOMIC DNA]</scope>
    <source>
        <strain evidence="17 18">JCM 16536</strain>
    </source>
</reference>
<evidence type="ECO:0000256" key="11">
    <source>
        <dbReference type="ARBA" id="ARBA00023136"/>
    </source>
</evidence>
<comment type="subunit">
    <text evidence="12">Homodimer. Forms a complex with the accessory proteins ExbB and ExbD.</text>
</comment>
<dbReference type="PANTHER" id="PTHR33446:SF8">
    <property type="entry name" value="PROTEIN TONB"/>
    <property type="match status" value="1"/>
</dbReference>
<keyword evidence="13" id="KW-0735">Signal-anchor</keyword>
<gene>
    <name evidence="17" type="ORF">ARC20_06130</name>
</gene>
<dbReference type="GO" id="GO:0055085">
    <property type="term" value="P:transmembrane transport"/>
    <property type="evidence" value="ECO:0007669"/>
    <property type="project" value="InterPro"/>
</dbReference>
<keyword evidence="10" id="KW-1133">Transmembrane helix</keyword>
<comment type="subcellular location">
    <subcellularLocation>
        <location evidence="1 13">Cell inner membrane</location>
        <topology evidence="1 13">Single-pass membrane protein</topology>
        <orientation evidence="1 13">Periplasmic side</orientation>
    </subcellularLocation>
</comment>
<feature type="compositionally biased region" description="Low complexity" evidence="14">
    <location>
        <begin position="213"/>
        <end position="222"/>
    </location>
</feature>
<evidence type="ECO:0000256" key="14">
    <source>
        <dbReference type="SAM" id="MobiDB-lite"/>
    </source>
</evidence>
<dbReference type="Pfam" id="PF03544">
    <property type="entry name" value="TonB_C"/>
    <property type="match status" value="1"/>
</dbReference>
<dbReference type="GO" id="GO:0098797">
    <property type="term" value="C:plasma membrane protein complex"/>
    <property type="evidence" value="ECO:0007669"/>
    <property type="project" value="TreeGrafter"/>
</dbReference>
<dbReference type="NCBIfam" id="TIGR01352">
    <property type="entry name" value="tonB_Cterm"/>
    <property type="match status" value="1"/>
</dbReference>
<comment type="similarity">
    <text evidence="2 13">Belongs to the TonB family.</text>
</comment>
<keyword evidence="18" id="KW-1185">Reference proteome</keyword>
<evidence type="ECO:0000256" key="13">
    <source>
        <dbReference type="RuleBase" id="RU362123"/>
    </source>
</evidence>
<feature type="signal peptide" evidence="15">
    <location>
        <begin position="1"/>
        <end position="23"/>
    </location>
</feature>
<dbReference type="GO" id="GO:0015891">
    <property type="term" value="P:siderophore transport"/>
    <property type="evidence" value="ECO:0007669"/>
    <property type="project" value="InterPro"/>
</dbReference>
<evidence type="ECO:0000256" key="6">
    <source>
        <dbReference type="ARBA" id="ARBA00022519"/>
    </source>
</evidence>
<dbReference type="InterPro" id="IPR051045">
    <property type="entry name" value="TonB-dependent_transducer"/>
</dbReference>
<accession>A0A0R0ALA8</accession>
<dbReference type="OrthoDB" id="1628901at2"/>
<feature type="domain" description="TonB C-terminal" evidence="16">
    <location>
        <begin position="262"/>
        <end position="348"/>
    </location>
</feature>
<evidence type="ECO:0000256" key="9">
    <source>
        <dbReference type="ARBA" id="ARBA00022927"/>
    </source>
</evidence>
<keyword evidence="4 13" id="KW-0813">Transport</keyword>
<evidence type="ECO:0000259" key="16">
    <source>
        <dbReference type="PROSITE" id="PS52015"/>
    </source>
</evidence>
<evidence type="ECO:0000256" key="5">
    <source>
        <dbReference type="ARBA" id="ARBA00022475"/>
    </source>
</evidence>
<keyword evidence="7" id="KW-0812">Transmembrane</keyword>
<dbReference type="STRING" id="676599.ARC20_06130"/>
<dbReference type="Proteomes" id="UP000051802">
    <property type="component" value="Unassembled WGS sequence"/>
</dbReference>
<dbReference type="SUPFAM" id="SSF74653">
    <property type="entry name" value="TolA/TonB C-terminal domain"/>
    <property type="match status" value="1"/>
</dbReference>
<evidence type="ECO:0000256" key="2">
    <source>
        <dbReference type="ARBA" id="ARBA00006555"/>
    </source>
</evidence>
<dbReference type="InterPro" id="IPR006260">
    <property type="entry name" value="TonB/TolA_C"/>
</dbReference>
<evidence type="ECO:0000256" key="3">
    <source>
        <dbReference type="ARBA" id="ARBA00022362"/>
    </source>
</evidence>
<evidence type="ECO:0000256" key="10">
    <source>
        <dbReference type="ARBA" id="ARBA00022989"/>
    </source>
</evidence>
<evidence type="ECO:0000256" key="12">
    <source>
        <dbReference type="ARBA" id="ARBA00025849"/>
    </source>
</evidence>
<evidence type="ECO:0000313" key="17">
    <source>
        <dbReference type="EMBL" id="KRG45983.1"/>
    </source>
</evidence>
<dbReference type="PANTHER" id="PTHR33446">
    <property type="entry name" value="PROTEIN TONB-RELATED"/>
    <property type="match status" value="1"/>
</dbReference>
<keyword evidence="8" id="KW-0677">Repeat</keyword>
<organism evidence="17 18">
    <name type="scientific">Stenotrophomonas panacihumi</name>
    <dbReference type="NCBI Taxonomy" id="676599"/>
    <lineage>
        <taxon>Bacteria</taxon>
        <taxon>Pseudomonadati</taxon>
        <taxon>Pseudomonadota</taxon>
        <taxon>Gammaproteobacteria</taxon>
        <taxon>Lysobacterales</taxon>
        <taxon>Lysobacteraceae</taxon>
        <taxon>Stenotrophomonas</taxon>
    </lineage>
</organism>
<evidence type="ECO:0000256" key="4">
    <source>
        <dbReference type="ARBA" id="ARBA00022448"/>
    </source>
</evidence>
<dbReference type="Gene3D" id="3.30.2420.10">
    <property type="entry name" value="TonB"/>
    <property type="match status" value="1"/>
</dbReference>
<feature type="chain" id="PRO_5006390948" description="Protein TonB" evidence="15">
    <location>
        <begin position="24"/>
        <end position="348"/>
    </location>
</feature>
<keyword evidence="9 13" id="KW-0653">Protein transport</keyword>
<proteinExistence type="inferred from homology"/>
<keyword evidence="5 13" id="KW-1003">Cell membrane</keyword>
<dbReference type="EMBL" id="LLXU01000058">
    <property type="protein sequence ID" value="KRG45983.1"/>
    <property type="molecule type" value="Genomic_DNA"/>
</dbReference>
<comment type="caution">
    <text evidence="17">The sequence shown here is derived from an EMBL/GenBank/DDBJ whole genome shotgun (WGS) entry which is preliminary data.</text>
</comment>